<keyword evidence="2" id="KW-0813">Transport</keyword>
<keyword evidence="7" id="KW-0406">Ion transport</keyword>
<feature type="transmembrane region" description="Helical" evidence="10">
    <location>
        <begin position="183"/>
        <end position="205"/>
    </location>
</feature>
<keyword evidence="4 10" id="KW-0812">Transmembrane</keyword>
<dbReference type="Pfam" id="PF00999">
    <property type="entry name" value="Na_H_Exchanger"/>
    <property type="match status" value="1"/>
</dbReference>
<comment type="caution">
    <text evidence="12">The sequence shown here is derived from an EMBL/GenBank/DDBJ whole genome shotgun (WGS) entry which is preliminary data.</text>
</comment>
<evidence type="ECO:0000313" key="12">
    <source>
        <dbReference type="EMBL" id="NEG79361.1"/>
    </source>
</evidence>
<dbReference type="Gene3D" id="6.10.140.1330">
    <property type="match status" value="1"/>
</dbReference>
<dbReference type="PANTHER" id="PTHR10110:SF86">
    <property type="entry name" value="SODIUM_HYDROGEN EXCHANGER 7"/>
    <property type="match status" value="1"/>
</dbReference>
<feature type="transmembrane region" description="Helical" evidence="10">
    <location>
        <begin position="392"/>
        <end position="414"/>
    </location>
</feature>
<evidence type="ECO:0000313" key="13">
    <source>
        <dbReference type="Proteomes" id="UP000469763"/>
    </source>
</evidence>
<gene>
    <name evidence="12" type="ORF">GFD22_10365</name>
</gene>
<feature type="transmembrane region" description="Helical" evidence="10">
    <location>
        <begin position="355"/>
        <end position="380"/>
    </location>
</feature>
<dbReference type="RefSeq" id="WP_152351262.1">
    <property type="nucleotide sequence ID" value="NZ_WBSN01000033.1"/>
</dbReference>
<name>A0A7K3TK11_9BIFI</name>
<keyword evidence="8 10" id="KW-0472">Membrane</keyword>
<dbReference type="AlphaFoldDB" id="A0A7K3TK11"/>
<evidence type="ECO:0000256" key="9">
    <source>
        <dbReference type="ARBA" id="ARBA00023201"/>
    </source>
</evidence>
<evidence type="ECO:0000259" key="11">
    <source>
        <dbReference type="Pfam" id="PF00999"/>
    </source>
</evidence>
<feature type="transmembrane region" description="Helical" evidence="10">
    <location>
        <begin position="225"/>
        <end position="251"/>
    </location>
</feature>
<protein>
    <submittedName>
        <fullName evidence="12">Sodium:proton antiporter</fullName>
    </submittedName>
</protein>
<evidence type="ECO:0000256" key="6">
    <source>
        <dbReference type="ARBA" id="ARBA00023053"/>
    </source>
</evidence>
<feature type="transmembrane region" description="Helical" evidence="10">
    <location>
        <begin position="113"/>
        <end position="133"/>
    </location>
</feature>
<dbReference type="Proteomes" id="UP000469763">
    <property type="component" value="Unassembled WGS sequence"/>
</dbReference>
<evidence type="ECO:0000256" key="2">
    <source>
        <dbReference type="ARBA" id="ARBA00022448"/>
    </source>
</evidence>
<evidence type="ECO:0000256" key="7">
    <source>
        <dbReference type="ARBA" id="ARBA00023065"/>
    </source>
</evidence>
<keyword evidence="3" id="KW-1003">Cell membrane</keyword>
<reference evidence="12 13" key="1">
    <citation type="submission" date="2019-10" db="EMBL/GenBank/DDBJ databases">
        <title>Bifidobacterium from non-human primates.</title>
        <authorList>
            <person name="Modesto M."/>
        </authorList>
    </citation>
    <scope>NUCLEOTIDE SEQUENCE [LARGE SCALE GENOMIC DNA]</scope>
    <source>
        <strain evidence="12 13">TREC</strain>
    </source>
</reference>
<keyword evidence="5 10" id="KW-1133">Transmembrane helix</keyword>
<evidence type="ECO:0000256" key="3">
    <source>
        <dbReference type="ARBA" id="ARBA00022475"/>
    </source>
</evidence>
<organism evidence="12 13">
    <name type="scientific">Bifidobacterium avesanii</name>
    <dbReference type="NCBI Taxonomy" id="1798157"/>
    <lineage>
        <taxon>Bacteria</taxon>
        <taxon>Bacillati</taxon>
        <taxon>Actinomycetota</taxon>
        <taxon>Actinomycetes</taxon>
        <taxon>Bifidobacteriales</taxon>
        <taxon>Bifidobacteriaceae</taxon>
        <taxon>Bifidobacterium</taxon>
    </lineage>
</organism>
<evidence type="ECO:0000256" key="10">
    <source>
        <dbReference type="SAM" id="Phobius"/>
    </source>
</evidence>
<proteinExistence type="predicted"/>
<dbReference type="GO" id="GO:0015385">
    <property type="term" value="F:sodium:proton antiporter activity"/>
    <property type="evidence" value="ECO:0007669"/>
    <property type="project" value="InterPro"/>
</dbReference>
<feature type="transmembrane region" description="Helical" evidence="10">
    <location>
        <begin position="309"/>
        <end position="334"/>
    </location>
</feature>
<dbReference type="GO" id="GO:0015386">
    <property type="term" value="F:potassium:proton antiporter activity"/>
    <property type="evidence" value="ECO:0007669"/>
    <property type="project" value="TreeGrafter"/>
</dbReference>
<feature type="transmembrane region" description="Helical" evidence="10">
    <location>
        <begin position="87"/>
        <end position="107"/>
    </location>
</feature>
<dbReference type="InterPro" id="IPR018422">
    <property type="entry name" value="Cation/H_exchanger_CPA1"/>
</dbReference>
<keyword evidence="13" id="KW-1185">Reference proteome</keyword>
<sequence length="694" mass="77025">MQVFELILCILAAVIVSSFVSRFIPRVSTPLVQIVLGLVAAYLPFFPNVYLNPELFMVLFIAPLLYEEAHSIDKSALLKNMKLSLSLAIGLAAATMVAVGFSLNAAWSSISLASALALGAALGPTDAVAVSSLGREASLSMRQTAVLKGESLFNDATGIVGFQFAIAAATTGTFQLGEALGDFVVSFIGGTVLGIIIGIFINWLFETMRRLGWENTTTRILMEMFLPFLLYMSAEMLHVSGILCVVACGLISRFDRTGVGPNVARANIVSSSVWSVIAFSLNGTVFILLGMQLPTAMHASWEDPTVSNWMLIGLILLVTAVVVGMRFAWVLTMLRLAKDTETGKRRPINRERLRSAAVMTLGGPKGTITLSLMFTIPYWIEYGDPFPMRSDLIFIASGVIILTLVLANFGLPLLAPNRHKDYSAEHNKITIEVLRRTIEELSEKTTPENRRAMNMVITSYTQRITRLQQRLGGPDSKDIDRLQAQALKWEHDYVDQQRKRIKAHEPDPEGGEEIAEEACDQLLEQISRALEHLGSIDEHESRAHVAWRHVHRRFSSMTRRAHSLAKRVENRLRHTAPLISDDELFAHTRRLQVSAIDYTINKLYGELGSGRFKTENVSAMILDYQRAKAALQARPNMGYSARAQNQAEEIKKESYAIELRIIQDMADDGEISRAEARNLRRNVYVMQVDADSGL</sequence>
<dbReference type="GO" id="GO:0051453">
    <property type="term" value="P:regulation of intracellular pH"/>
    <property type="evidence" value="ECO:0007669"/>
    <property type="project" value="TreeGrafter"/>
</dbReference>
<feature type="domain" description="Cation/H+ exchanger transmembrane" evidence="11">
    <location>
        <begin position="11"/>
        <end position="412"/>
    </location>
</feature>
<evidence type="ECO:0000256" key="5">
    <source>
        <dbReference type="ARBA" id="ARBA00022989"/>
    </source>
</evidence>
<keyword evidence="6" id="KW-0915">Sodium</keyword>
<comment type="subcellular location">
    <subcellularLocation>
        <location evidence="1">Cell membrane</location>
        <topology evidence="1">Multi-pass membrane protein</topology>
    </subcellularLocation>
</comment>
<dbReference type="OrthoDB" id="9809206at2"/>
<evidence type="ECO:0000256" key="4">
    <source>
        <dbReference type="ARBA" id="ARBA00022692"/>
    </source>
</evidence>
<evidence type="ECO:0000256" key="1">
    <source>
        <dbReference type="ARBA" id="ARBA00004651"/>
    </source>
</evidence>
<dbReference type="PANTHER" id="PTHR10110">
    <property type="entry name" value="SODIUM/HYDROGEN EXCHANGER"/>
    <property type="match status" value="1"/>
</dbReference>
<dbReference type="InterPro" id="IPR006153">
    <property type="entry name" value="Cation/H_exchanger_TM"/>
</dbReference>
<keyword evidence="9" id="KW-0739">Sodium transport</keyword>
<accession>A0A7K3TK11</accession>
<feature type="transmembrane region" description="Helical" evidence="10">
    <location>
        <begin position="263"/>
        <end position="289"/>
    </location>
</feature>
<dbReference type="EMBL" id="WHZY01000025">
    <property type="protein sequence ID" value="NEG79361.1"/>
    <property type="molecule type" value="Genomic_DNA"/>
</dbReference>
<dbReference type="GO" id="GO:0098719">
    <property type="term" value="P:sodium ion import across plasma membrane"/>
    <property type="evidence" value="ECO:0007669"/>
    <property type="project" value="TreeGrafter"/>
</dbReference>
<evidence type="ECO:0000256" key="8">
    <source>
        <dbReference type="ARBA" id="ARBA00023136"/>
    </source>
</evidence>
<dbReference type="GO" id="GO:0005886">
    <property type="term" value="C:plasma membrane"/>
    <property type="evidence" value="ECO:0007669"/>
    <property type="project" value="UniProtKB-SubCell"/>
</dbReference>